<name>A0A6G0YPK9_APHCR</name>
<sequence>MSYFTVCGIPKWNFQVITSSPHYAQSNGLAERGDGIAKDMLKKNKDKFKPKVVKYHDKISKNKEKQKYWYDKSARKVFENFSEGQLPEPRSYLAKLQGGNILRRNVQWLKNRVNKNYEENTETDVENNVTEDENIQNNLVSNNTETDVENNLFEDENIQNNVVSNNTVTKKKG</sequence>
<accession>A0A6G0YPK9</accession>
<dbReference type="EMBL" id="VUJU01002915">
    <property type="protein sequence ID" value="KAF0759684.1"/>
    <property type="molecule type" value="Genomic_DNA"/>
</dbReference>
<evidence type="ECO:0000313" key="1">
    <source>
        <dbReference type="EMBL" id="KAF0759684.1"/>
    </source>
</evidence>
<gene>
    <name evidence="1" type="ORF">FWK35_00023946</name>
</gene>
<protein>
    <submittedName>
        <fullName evidence="1">Retrotransposable element Tf2 protein type 1</fullName>
    </submittedName>
</protein>
<organism evidence="1 2">
    <name type="scientific">Aphis craccivora</name>
    <name type="common">Cowpea aphid</name>
    <dbReference type="NCBI Taxonomy" id="307492"/>
    <lineage>
        <taxon>Eukaryota</taxon>
        <taxon>Metazoa</taxon>
        <taxon>Ecdysozoa</taxon>
        <taxon>Arthropoda</taxon>
        <taxon>Hexapoda</taxon>
        <taxon>Insecta</taxon>
        <taxon>Pterygota</taxon>
        <taxon>Neoptera</taxon>
        <taxon>Paraneoptera</taxon>
        <taxon>Hemiptera</taxon>
        <taxon>Sternorrhyncha</taxon>
        <taxon>Aphidomorpha</taxon>
        <taxon>Aphidoidea</taxon>
        <taxon>Aphididae</taxon>
        <taxon>Aphidini</taxon>
        <taxon>Aphis</taxon>
        <taxon>Aphis</taxon>
    </lineage>
</organism>
<evidence type="ECO:0000313" key="2">
    <source>
        <dbReference type="Proteomes" id="UP000478052"/>
    </source>
</evidence>
<dbReference type="Proteomes" id="UP000478052">
    <property type="component" value="Unassembled WGS sequence"/>
</dbReference>
<dbReference type="OrthoDB" id="6618553at2759"/>
<reference evidence="1 2" key="1">
    <citation type="submission" date="2019-08" db="EMBL/GenBank/DDBJ databases">
        <title>Whole genome of Aphis craccivora.</title>
        <authorList>
            <person name="Voronova N.V."/>
            <person name="Shulinski R.S."/>
            <person name="Bandarenka Y.V."/>
            <person name="Zhorov D.G."/>
            <person name="Warner D."/>
        </authorList>
    </citation>
    <scope>NUCLEOTIDE SEQUENCE [LARGE SCALE GENOMIC DNA]</scope>
    <source>
        <strain evidence="1">180601</strain>
        <tissue evidence="1">Whole Body</tissue>
    </source>
</reference>
<dbReference type="AlphaFoldDB" id="A0A6G0YPK9"/>
<keyword evidence="2" id="KW-1185">Reference proteome</keyword>
<proteinExistence type="predicted"/>
<comment type="caution">
    <text evidence="1">The sequence shown here is derived from an EMBL/GenBank/DDBJ whole genome shotgun (WGS) entry which is preliminary data.</text>
</comment>